<name>A0A3P3YNT2_PLABS</name>
<evidence type="ECO:0000313" key="1">
    <source>
        <dbReference type="EMBL" id="SPR01813.1"/>
    </source>
</evidence>
<evidence type="ECO:0000313" key="2">
    <source>
        <dbReference type="Proteomes" id="UP000290189"/>
    </source>
</evidence>
<gene>
    <name evidence="1" type="ORF">PLBR_LOCUS9028</name>
</gene>
<dbReference type="AlphaFoldDB" id="A0A3P3YNT2"/>
<keyword evidence="1" id="KW-0496">Mitochondrion</keyword>
<reference evidence="1 2" key="1">
    <citation type="submission" date="2018-03" db="EMBL/GenBank/DDBJ databases">
        <authorList>
            <person name="Fogelqvist J."/>
        </authorList>
    </citation>
    <scope>NUCLEOTIDE SEQUENCE [LARGE SCALE GENOMIC DNA]</scope>
</reference>
<geneLocation type="mitochondrion" evidence="1"/>
<dbReference type="Proteomes" id="UP000290189">
    <property type="component" value="Unassembled WGS sequence"/>
</dbReference>
<organism evidence="1 2">
    <name type="scientific">Plasmodiophora brassicae</name>
    <name type="common">Clubroot disease agent</name>
    <dbReference type="NCBI Taxonomy" id="37360"/>
    <lineage>
        <taxon>Eukaryota</taxon>
        <taxon>Sar</taxon>
        <taxon>Rhizaria</taxon>
        <taxon>Endomyxa</taxon>
        <taxon>Phytomyxea</taxon>
        <taxon>Plasmodiophorida</taxon>
        <taxon>Plasmodiophoridae</taxon>
        <taxon>Plasmodiophora</taxon>
    </lineage>
</organism>
<dbReference type="EMBL" id="OVEO01000019">
    <property type="protein sequence ID" value="SPR01813.1"/>
    <property type="molecule type" value="Genomic_DNA"/>
</dbReference>
<accession>A0A3P3YNT2</accession>
<protein>
    <submittedName>
        <fullName evidence="1">Uncharacterized protein</fullName>
    </submittedName>
</protein>
<sequence length="103" mass="11914">MGWDWRDLSTPYEHRLSWNRMTISERCFARDPPERPAILEIMDLPPEVISARIKSNRHELPVSEWQPSSMLSVPIETECAIDILFRDGTTTTLSIKVTRASDD</sequence>
<proteinExistence type="predicted"/>